<keyword evidence="1" id="KW-0812">Transmembrane</keyword>
<evidence type="ECO:0000256" key="2">
    <source>
        <dbReference type="SAM" id="SignalP"/>
    </source>
</evidence>
<feature type="transmembrane region" description="Helical" evidence="1">
    <location>
        <begin position="224"/>
        <end position="244"/>
    </location>
</feature>
<name>A0ABY6A4G6_9BURK</name>
<dbReference type="Proteomes" id="UP001058290">
    <property type="component" value="Chromosome"/>
</dbReference>
<keyword evidence="1" id="KW-1133">Transmembrane helix</keyword>
<evidence type="ECO:0008006" key="5">
    <source>
        <dbReference type="Google" id="ProtNLM"/>
    </source>
</evidence>
<organism evidence="3 4">
    <name type="scientific">Comamonas squillarum</name>
    <dbReference type="NCBI Taxonomy" id="2977320"/>
    <lineage>
        <taxon>Bacteria</taxon>
        <taxon>Pseudomonadati</taxon>
        <taxon>Pseudomonadota</taxon>
        <taxon>Betaproteobacteria</taxon>
        <taxon>Burkholderiales</taxon>
        <taxon>Comamonadaceae</taxon>
        <taxon>Comamonas</taxon>
    </lineage>
</organism>
<evidence type="ECO:0000313" key="4">
    <source>
        <dbReference type="Proteomes" id="UP001058290"/>
    </source>
</evidence>
<feature type="signal peptide" evidence="2">
    <location>
        <begin position="1"/>
        <end position="21"/>
    </location>
</feature>
<feature type="chain" id="PRO_5046919205" description="IPTL-CTERM protein sorting domain-containing protein" evidence="2">
    <location>
        <begin position="22"/>
        <end position="252"/>
    </location>
</feature>
<dbReference type="EMBL" id="CP104377">
    <property type="protein sequence ID" value="UXC19907.1"/>
    <property type="molecule type" value="Genomic_DNA"/>
</dbReference>
<gene>
    <name evidence="3" type="ORF">N4T19_07340</name>
</gene>
<dbReference type="InterPro" id="IPR006311">
    <property type="entry name" value="TAT_signal"/>
</dbReference>
<sequence length="252" mass="26031">MPTIRRHVLRRYAAIGLLAYAASWGPLASAQSQPPVVVIDSTGFDFYSAYTVGANEWRGPTFTTGAVPTRITEITFGLSSGDPTTTAQLRLFQLDDSSELPTGAALATATLPIVTPNDGANLNANTYTAAQLGSIPSTTLLAGKKYALILSSPSGGYVGLSDNDGPSNAYTYAGGFSTSAAGYVETLDSGTTWTQNNQVTPAIKLTVVPVDDPIVVPPAAPTPVPTLGAVGLVSLVSVVGWVGLRRSRKSAV</sequence>
<reference evidence="3" key="1">
    <citation type="submission" date="2022-09" db="EMBL/GenBank/DDBJ databases">
        <title>Bacterial diversity in gut of crayfish and pufferfish.</title>
        <authorList>
            <person name="Huang Y."/>
        </authorList>
    </citation>
    <scope>NUCLEOTIDE SEQUENCE</scope>
    <source>
        <strain evidence="3">PR12</strain>
    </source>
</reference>
<accession>A0ABY6A4G6</accession>
<evidence type="ECO:0000313" key="3">
    <source>
        <dbReference type="EMBL" id="UXC19907.1"/>
    </source>
</evidence>
<evidence type="ECO:0000256" key="1">
    <source>
        <dbReference type="SAM" id="Phobius"/>
    </source>
</evidence>
<dbReference type="RefSeq" id="WP_260719769.1">
    <property type="nucleotide sequence ID" value="NZ_CP104377.1"/>
</dbReference>
<keyword evidence="4" id="KW-1185">Reference proteome</keyword>
<proteinExistence type="predicted"/>
<keyword evidence="1" id="KW-0472">Membrane</keyword>
<dbReference type="PROSITE" id="PS51318">
    <property type="entry name" value="TAT"/>
    <property type="match status" value="1"/>
</dbReference>
<protein>
    <recommendedName>
        <fullName evidence="5">IPTL-CTERM protein sorting domain-containing protein</fullName>
    </recommendedName>
</protein>
<keyword evidence="2" id="KW-0732">Signal</keyword>